<comment type="function">
    <text evidence="2 8">Excises uracil residues from the DNA which can arise as a result of misincorporation of dUMP residues by DNA polymerase or due to deamination of cytosine.</text>
</comment>
<dbReference type="CDD" id="cd10027">
    <property type="entry name" value="UDG-F1-like"/>
    <property type="match status" value="1"/>
</dbReference>
<dbReference type="PANTHER" id="PTHR11264">
    <property type="entry name" value="URACIL-DNA GLYCOSYLASE"/>
    <property type="match status" value="1"/>
</dbReference>
<comment type="catalytic activity">
    <reaction evidence="1 8">
        <text>Hydrolyzes single-stranded DNA or mismatched double-stranded DNA and polynucleotides, releasing free uracil.</text>
        <dbReference type="EC" id="3.2.2.27"/>
    </reaction>
</comment>
<evidence type="ECO:0000256" key="2">
    <source>
        <dbReference type="ARBA" id="ARBA00002631"/>
    </source>
</evidence>
<gene>
    <name evidence="8" type="primary">ung</name>
    <name evidence="11" type="ORF">ABR61_03650</name>
</gene>
<evidence type="ECO:0000256" key="5">
    <source>
        <dbReference type="ARBA" id="ARBA00022763"/>
    </source>
</evidence>
<name>A0A0R2Q2J3_9ACTN</name>
<dbReference type="GO" id="GO:0097510">
    <property type="term" value="P:base-excision repair, AP site formation via deaminated base removal"/>
    <property type="evidence" value="ECO:0007669"/>
    <property type="project" value="TreeGrafter"/>
</dbReference>
<dbReference type="InterPro" id="IPR002043">
    <property type="entry name" value="UDG_fam1"/>
</dbReference>
<feature type="domain" description="Uracil-DNA glycosylase-like" evidence="10">
    <location>
        <begin position="48"/>
        <end position="206"/>
    </location>
</feature>
<evidence type="ECO:0000256" key="1">
    <source>
        <dbReference type="ARBA" id="ARBA00001400"/>
    </source>
</evidence>
<comment type="subcellular location">
    <subcellularLocation>
        <location evidence="8">Cytoplasm</location>
    </subcellularLocation>
</comment>
<dbReference type="GO" id="GO:0004844">
    <property type="term" value="F:uracil DNA N-glycosylase activity"/>
    <property type="evidence" value="ECO:0007669"/>
    <property type="project" value="UniProtKB-UniRule"/>
</dbReference>
<proteinExistence type="inferred from homology"/>
<organism evidence="11 12">
    <name type="scientific">Actinobacteria bacterium BACL2 MAG-120813-bin23</name>
    <dbReference type="NCBI Taxonomy" id="1655569"/>
    <lineage>
        <taxon>Bacteria</taxon>
        <taxon>Bacillati</taxon>
        <taxon>Actinomycetota</taxon>
        <taxon>Actinomycetes</taxon>
        <taxon>Actinomycetes incertae sedis</taxon>
        <taxon>ac1 cluster</taxon>
    </lineage>
</organism>
<dbReference type="PANTHER" id="PTHR11264:SF0">
    <property type="entry name" value="URACIL-DNA GLYCOSYLASE"/>
    <property type="match status" value="1"/>
</dbReference>
<dbReference type="HAMAP" id="MF_00148">
    <property type="entry name" value="UDG"/>
    <property type="match status" value="1"/>
</dbReference>
<reference evidence="11 12" key="1">
    <citation type="submission" date="2015-10" db="EMBL/GenBank/DDBJ databases">
        <title>Metagenome-Assembled Genomes uncover a global brackish microbiome.</title>
        <authorList>
            <person name="Hugerth L.W."/>
            <person name="Larsson J."/>
            <person name="Alneberg J."/>
            <person name="Lindh M.V."/>
            <person name="Legrand C."/>
            <person name="Pinhassi J."/>
            <person name="Andersson A.F."/>
        </authorList>
    </citation>
    <scope>NUCLEOTIDE SEQUENCE [LARGE SCALE GENOMIC DNA]</scope>
    <source>
        <strain evidence="11">BACL2 MAG-120813-bin23</strain>
    </source>
</reference>
<sequence length="216" mass="23606">MLSSLLPDQWREILRDRHSQIDELGLQLQKRADQGERILPDKKYLFRALELEPESVKVIIVGQDPYPNISDAIGLSFAVSPRKTGLPGSLLNIQKEIMTDIGSTTTADGDLTKWASQGVMLLNRVLTVTAGESGSHSKIGWQKITEEIVTHCANLGAVGLLWGSSARELAHLFEANSLVEGVHPSPLSAHRGFLGSKPFSMVNQLLESKGKSGITW</sequence>
<evidence type="ECO:0000256" key="4">
    <source>
        <dbReference type="ARBA" id="ARBA00012030"/>
    </source>
</evidence>
<evidence type="ECO:0000256" key="7">
    <source>
        <dbReference type="ARBA" id="ARBA00023204"/>
    </source>
</evidence>
<evidence type="ECO:0000256" key="8">
    <source>
        <dbReference type="HAMAP-Rule" id="MF_00148"/>
    </source>
</evidence>
<evidence type="ECO:0000313" key="12">
    <source>
        <dbReference type="Proteomes" id="UP000054212"/>
    </source>
</evidence>
<evidence type="ECO:0000259" key="10">
    <source>
        <dbReference type="SMART" id="SM00986"/>
    </source>
</evidence>
<keyword evidence="8" id="KW-0963">Cytoplasm</keyword>
<accession>A0A0R2Q2J3</accession>
<dbReference type="Pfam" id="PF03167">
    <property type="entry name" value="UDG"/>
    <property type="match status" value="1"/>
</dbReference>
<dbReference type="InterPro" id="IPR018085">
    <property type="entry name" value="Ura-DNA_Glyclase_AS"/>
</dbReference>
<comment type="caution">
    <text evidence="11">The sequence shown here is derived from an EMBL/GenBank/DDBJ whole genome shotgun (WGS) entry which is preliminary data.</text>
</comment>
<dbReference type="Proteomes" id="UP000054212">
    <property type="component" value="Unassembled WGS sequence"/>
</dbReference>
<dbReference type="InterPro" id="IPR036895">
    <property type="entry name" value="Uracil-DNA_glycosylase-like_sf"/>
</dbReference>
<dbReference type="NCBIfam" id="NF003588">
    <property type="entry name" value="PRK05254.1-1"/>
    <property type="match status" value="1"/>
</dbReference>
<dbReference type="EMBL" id="LIAT01000187">
    <property type="protein sequence ID" value="KRO44334.1"/>
    <property type="molecule type" value="Genomic_DNA"/>
</dbReference>
<evidence type="ECO:0000256" key="9">
    <source>
        <dbReference type="PROSITE-ProRule" id="PRU10072"/>
    </source>
</evidence>
<dbReference type="SUPFAM" id="SSF52141">
    <property type="entry name" value="Uracil-DNA glycosylase-like"/>
    <property type="match status" value="1"/>
</dbReference>
<dbReference type="SMART" id="SM00987">
    <property type="entry name" value="UreE_C"/>
    <property type="match status" value="1"/>
</dbReference>
<dbReference type="PROSITE" id="PS00130">
    <property type="entry name" value="U_DNA_GLYCOSYLASE"/>
    <property type="match status" value="1"/>
</dbReference>
<evidence type="ECO:0000256" key="6">
    <source>
        <dbReference type="ARBA" id="ARBA00022801"/>
    </source>
</evidence>
<dbReference type="GO" id="GO:0005737">
    <property type="term" value="C:cytoplasm"/>
    <property type="evidence" value="ECO:0007669"/>
    <property type="project" value="UniProtKB-SubCell"/>
</dbReference>
<dbReference type="EC" id="3.2.2.27" evidence="4 8"/>
<dbReference type="Gene3D" id="3.40.470.10">
    <property type="entry name" value="Uracil-DNA glycosylase-like domain"/>
    <property type="match status" value="1"/>
</dbReference>
<dbReference type="NCBIfam" id="NF003592">
    <property type="entry name" value="PRK05254.1-5"/>
    <property type="match status" value="1"/>
</dbReference>
<keyword evidence="5 8" id="KW-0227">DNA damage</keyword>
<dbReference type="SMART" id="SM00986">
    <property type="entry name" value="UDG"/>
    <property type="match status" value="1"/>
</dbReference>
<comment type="similarity">
    <text evidence="3 8">Belongs to the uracil-DNA glycosylase (UDG) superfamily. UNG family.</text>
</comment>
<dbReference type="InterPro" id="IPR005122">
    <property type="entry name" value="Uracil-DNA_glycosylase-like"/>
</dbReference>
<feature type="active site" description="Proton acceptor" evidence="8 9">
    <location>
        <position position="64"/>
    </location>
</feature>
<dbReference type="AlphaFoldDB" id="A0A0R2Q2J3"/>
<keyword evidence="6 8" id="KW-0378">Hydrolase</keyword>
<evidence type="ECO:0000313" key="11">
    <source>
        <dbReference type="EMBL" id="KRO44334.1"/>
    </source>
</evidence>
<protein>
    <recommendedName>
        <fullName evidence="4 8">Uracil-DNA glycosylase</fullName>
        <shortName evidence="8">UDG</shortName>
        <ecNumber evidence="4 8">3.2.2.27</ecNumber>
    </recommendedName>
</protein>
<keyword evidence="7 8" id="KW-0234">DNA repair</keyword>
<evidence type="ECO:0000256" key="3">
    <source>
        <dbReference type="ARBA" id="ARBA00008184"/>
    </source>
</evidence>